<sequence>MNSSKKATESLIKTILLICTLLTVFVTFSIIYILLSESATFFLSVSPVEFFTGMKWTPTIKPYAYGVLPLVSGTLMITIGSALIAIPAGLLSAIYLSEYASERVRNILKPMLEILAGIPTVVYGFFAFAYITPFLKNLMPDLQAYNALSASIVVGIMIIPIVASISEDAIRAVPRSLREAGYALGARKPRVILTIVIPSALSGIIASFILGISRAIGETMAVTIAAGRTPRLANLLNPADWTKSIETMTAAMVELGLSDVSGHSLAYKSLFAIGFTLFLMTLALNTVSYFVKMRYREVYR</sequence>
<evidence type="ECO:0000256" key="2">
    <source>
        <dbReference type="ARBA" id="ARBA00022692"/>
    </source>
</evidence>
<evidence type="ECO:0000313" key="8">
    <source>
        <dbReference type="EMBL" id="AIY89861.1"/>
    </source>
</evidence>
<evidence type="ECO:0000256" key="6">
    <source>
        <dbReference type="RuleBase" id="RU363054"/>
    </source>
</evidence>
<dbReference type="STRING" id="565033.GACE_0812"/>
<dbReference type="NCBIfam" id="TIGR02138">
    <property type="entry name" value="phosphate_pstC"/>
    <property type="match status" value="1"/>
</dbReference>
<reference evidence="8 9" key="1">
    <citation type="journal article" date="2015" name="Appl. Environ. Microbiol.">
        <title>The Geoglobus acetivorans genome: Fe(III) reduction, acetate utilization, autotrophic growth, and degradation of aromatic compounds in a hyperthermophilic archaeon.</title>
        <authorList>
            <person name="Mardanov A.V."/>
            <person name="Slododkina G.B."/>
            <person name="Slobodkin A.I."/>
            <person name="Beletsky A.V."/>
            <person name="Gavrilov S.N."/>
            <person name="Kublanov I.V."/>
            <person name="Bonch-Osmolovskaya E.A."/>
            <person name="Skryabin K.G."/>
            <person name="Ravin N.V."/>
        </authorList>
    </citation>
    <scope>NUCLEOTIDE SEQUENCE [LARGE SCALE GENOMIC DNA]</scope>
    <source>
        <strain evidence="8 9">SBH6</strain>
    </source>
</reference>
<feature type="transmembrane region" description="Helical" evidence="5">
    <location>
        <begin position="147"/>
        <end position="170"/>
    </location>
</feature>
<dbReference type="InterPro" id="IPR000515">
    <property type="entry name" value="MetI-like"/>
</dbReference>
<dbReference type="InterPro" id="IPR011864">
    <property type="entry name" value="Phosphate_PstC"/>
</dbReference>
<dbReference type="AlphaFoldDB" id="A0A0A7GFZ3"/>
<feature type="domain" description="ABC transmembrane type-1" evidence="7">
    <location>
        <begin position="71"/>
        <end position="288"/>
    </location>
</feature>
<dbReference type="Proteomes" id="UP000030624">
    <property type="component" value="Chromosome"/>
</dbReference>
<gene>
    <name evidence="8" type="ORF">GACE_0812</name>
</gene>
<dbReference type="PANTHER" id="PTHR42727">
    <property type="entry name" value="PHOSPHATE TRANSPORT SYSTEM PERMEASE PROTEIN"/>
    <property type="match status" value="1"/>
</dbReference>
<feature type="transmembrane region" description="Helical" evidence="5">
    <location>
        <begin position="12"/>
        <end position="35"/>
    </location>
</feature>
<evidence type="ECO:0000256" key="1">
    <source>
        <dbReference type="ARBA" id="ARBA00004141"/>
    </source>
</evidence>
<dbReference type="GO" id="GO:0005886">
    <property type="term" value="C:plasma membrane"/>
    <property type="evidence" value="ECO:0007669"/>
    <property type="project" value="UniProtKB-SubCell"/>
</dbReference>
<dbReference type="Pfam" id="PF00528">
    <property type="entry name" value="BPD_transp_1"/>
    <property type="match status" value="1"/>
</dbReference>
<feature type="transmembrane region" description="Helical" evidence="5">
    <location>
        <begin position="191"/>
        <end position="212"/>
    </location>
</feature>
<protein>
    <recommendedName>
        <fullName evidence="6">Phosphate transport system permease protein</fullName>
    </recommendedName>
</protein>
<feature type="transmembrane region" description="Helical" evidence="5">
    <location>
        <begin position="270"/>
        <end position="291"/>
    </location>
</feature>
<comment type="subcellular location">
    <subcellularLocation>
        <location evidence="5">Cell membrane</location>
        <topology evidence="5">Multi-pass membrane protein</topology>
    </subcellularLocation>
    <subcellularLocation>
        <location evidence="1">Membrane</location>
        <topology evidence="1">Multi-pass membrane protein</topology>
    </subcellularLocation>
</comment>
<dbReference type="GeneID" id="24797407"/>
<dbReference type="PANTHER" id="PTHR42727:SF1">
    <property type="entry name" value="PHOSPHATE TRANSPORT SYSTEM PERMEASE"/>
    <property type="match status" value="1"/>
</dbReference>
<keyword evidence="3 5" id="KW-1133">Transmembrane helix</keyword>
<keyword evidence="2 5" id="KW-0812">Transmembrane</keyword>
<comment type="similarity">
    <text evidence="6">Belongs to the binding-protein-dependent transport system permease family. CysTW subfamily.</text>
</comment>
<keyword evidence="4 5" id="KW-0472">Membrane</keyword>
<accession>A0A0A7GFZ3</accession>
<dbReference type="Gene3D" id="1.10.3720.10">
    <property type="entry name" value="MetI-like"/>
    <property type="match status" value="1"/>
</dbReference>
<dbReference type="HOGENOM" id="CLU_033621_1_0_2"/>
<name>A0A0A7GFZ3_GEOAI</name>
<evidence type="ECO:0000259" key="7">
    <source>
        <dbReference type="PROSITE" id="PS50928"/>
    </source>
</evidence>
<dbReference type="CDD" id="cd06261">
    <property type="entry name" value="TM_PBP2"/>
    <property type="match status" value="1"/>
</dbReference>
<dbReference type="RefSeq" id="WP_048091388.1">
    <property type="nucleotide sequence ID" value="NZ_CP009552.1"/>
</dbReference>
<proteinExistence type="inferred from homology"/>
<dbReference type="EMBL" id="CP009552">
    <property type="protein sequence ID" value="AIY89861.1"/>
    <property type="molecule type" value="Genomic_DNA"/>
</dbReference>
<feature type="transmembrane region" description="Helical" evidence="5">
    <location>
        <begin position="63"/>
        <end position="91"/>
    </location>
</feature>
<keyword evidence="5" id="KW-0813">Transport</keyword>
<dbReference type="GO" id="GO:0005315">
    <property type="term" value="F:phosphate transmembrane transporter activity"/>
    <property type="evidence" value="ECO:0007669"/>
    <property type="project" value="InterPro"/>
</dbReference>
<keyword evidence="6" id="KW-1003">Cell membrane</keyword>
<keyword evidence="6" id="KW-0592">Phosphate transport</keyword>
<evidence type="ECO:0000256" key="3">
    <source>
        <dbReference type="ARBA" id="ARBA00022989"/>
    </source>
</evidence>
<dbReference type="eggNOG" id="arCOG00167">
    <property type="taxonomic scope" value="Archaea"/>
</dbReference>
<evidence type="ECO:0000256" key="4">
    <source>
        <dbReference type="ARBA" id="ARBA00023136"/>
    </source>
</evidence>
<dbReference type="KEGG" id="gac:GACE_0812"/>
<comment type="function">
    <text evidence="6">Part of the binding-protein-dependent transport system for phosphate; probably responsible for the translocation of the substrate across the membrane.</text>
</comment>
<dbReference type="GO" id="GO:0006817">
    <property type="term" value="P:phosphate ion transport"/>
    <property type="evidence" value="ECO:0007669"/>
    <property type="project" value="UniProtKB-KW"/>
</dbReference>
<dbReference type="InterPro" id="IPR035906">
    <property type="entry name" value="MetI-like_sf"/>
</dbReference>
<evidence type="ECO:0000256" key="5">
    <source>
        <dbReference type="RuleBase" id="RU363032"/>
    </source>
</evidence>
<dbReference type="PROSITE" id="PS50928">
    <property type="entry name" value="ABC_TM1"/>
    <property type="match status" value="1"/>
</dbReference>
<dbReference type="SUPFAM" id="SSF161098">
    <property type="entry name" value="MetI-like"/>
    <property type="match status" value="1"/>
</dbReference>
<organism evidence="8 9">
    <name type="scientific">Geoglobus acetivorans</name>
    <dbReference type="NCBI Taxonomy" id="565033"/>
    <lineage>
        <taxon>Archaea</taxon>
        <taxon>Methanobacteriati</taxon>
        <taxon>Methanobacteriota</taxon>
        <taxon>Archaeoglobi</taxon>
        <taxon>Archaeoglobales</taxon>
        <taxon>Archaeoglobaceae</taxon>
        <taxon>Geoglobus</taxon>
    </lineage>
</organism>
<evidence type="ECO:0000313" key="9">
    <source>
        <dbReference type="Proteomes" id="UP000030624"/>
    </source>
</evidence>
<feature type="transmembrane region" description="Helical" evidence="5">
    <location>
        <begin position="112"/>
        <end position="135"/>
    </location>
</feature>